<keyword evidence="3" id="KW-1185">Reference proteome</keyword>
<reference evidence="2 3" key="1">
    <citation type="submission" date="2018-08" db="EMBL/GenBank/DDBJ databases">
        <title>Genomic Encyclopedia of Archaeal and Bacterial Type Strains, Phase II (KMG-II): from individual species to whole genera.</title>
        <authorList>
            <person name="Goeker M."/>
        </authorList>
    </citation>
    <scope>NUCLEOTIDE SEQUENCE [LARGE SCALE GENOMIC DNA]</scope>
    <source>
        <strain evidence="2 3">DSM 582</strain>
    </source>
</reference>
<organism evidence="2 3">
    <name type="scientific">Paracoccus versutus</name>
    <name type="common">Thiobacillus versutus</name>
    <dbReference type="NCBI Taxonomy" id="34007"/>
    <lineage>
        <taxon>Bacteria</taxon>
        <taxon>Pseudomonadati</taxon>
        <taxon>Pseudomonadota</taxon>
        <taxon>Alphaproteobacteria</taxon>
        <taxon>Rhodobacterales</taxon>
        <taxon>Paracoccaceae</taxon>
        <taxon>Paracoccus</taxon>
    </lineage>
</organism>
<dbReference type="EMBL" id="QUMX01000082">
    <property type="protein sequence ID" value="REG26907.1"/>
    <property type="molecule type" value="Genomic_DNA"/>
</dbReference>
<sequence>MPAFARARQGDAPGCGRCLPVSSRASHAPAGPGRPAPPVSALRVTPADASRRRARPQVSSDPPAGSWAEGSSEIPAGAGIRLIQEPPRGIDAGQARAHPPADAFSFSLCPPSTRQPAGQWASAARGARRRPAGPCPRRCAPAGRTTPASRPLTVRQSAAGRAAPSPLRSGKSTGLFPDQIGEATPIADRGTKTPPPSQKEARSWLYSQLLPPMNGMKL</sequence>
<dbReference type="Proteomes" id="UP000256794">
    <property type="component" value="Unassembled WGS sequence"/>
</dbReference>
<evidence type="ECO:0000313" key="3">
    <source>
        <dbReference type="Proteomes" id="UP000256794"/>
    </source>
</evidence>
<evidence type="ECO:0000313" key="2">
    <source>
        <dbReference type="EMBL" id="REG26907.1"/>
    </source>
</evidence>
<protein>
    <submittedName>
        <fullName evidence="2">Uncharacterized protein</fullName>
    </submittedName>
</protein>
<name>A0AAQ0KIM0_PARVE</name>
<feature type="region of interest" description="Disordered" evidence="1">
    <location>
        <begin position="1"/>
        <end position="218"/>
    </location>
</feature>
<gene>
    <name evidence="2" type="ORF">ATH84_10829</name>
</gene>
<comment type="caution">
    <text evidence="2">The sequence shown here is derived from an EMBL/GenBank/DDBJ whole genome shotgun (WGS) entry which is preliminary data.</text>
</comment>
<proteinExistence type="predicted"/>
<feature type="compositionally biased region" description="Low complexity" evidence="1">
    <location>
        <begin position="135"/>
        <end position="144"/>
    </location>
</feature>
<accession>A0AAQ0KIM0</accession>
<evidence type="ECO:0000256" key="1">
    <source>
        <dbReference type="SAM" id="MobiDB-lite"/>
    </source>
</evidence>
<dbReference type="AlphaFoldDB" id="A0AAQ0KIM0"/>